<comment type="caution">
    <text evidence="2">The sequence shown here is derived from an EMBL/GenBank/DDBJ whole genome shotgun (WGS) entry which is preliminary data.</text>
</comment>
<sequence>MRKWVLITGVLLMQQAYAQKLTQWTTAESKKVNKKVLSYDLAEFQNLPKDSLVLYEVVGDKKTPIAFQLDHFGGDQIWWRSSGNEVPENYELWKSKNESPLGDNSEISVSSNGDELKLVFNDVPLVTYRYTTMYPPEGVDTVFKRSGFIHPLRSLSGKRLTRIQPSDHYHHYGLWNPWTKVEYKGEIVDFWNLKKKEGTVEFAGITGINQGAVFSGYQVHHKHQLFDEHMNKETVLNELQTVRIYTPEDDADYYIMDMDIQLECATDYPFILKEYRYGGLTIRTTEKWVKETSRVITNETDVRNEIDGSRGDWILIEGHDNQQWAGVGIMSNPHNFNHPQPLRVWPDNANGNGEIMANYAPSKDRDWVLEPGKTYHLKYRFFIFDGEKGREFMDSQWEKYKSANE</sequence>
<dbReference type="EMBL" id="DXEZ01000162">
    <property type="protein sequence ID" value="HIX54534.1"/>
    <property type="molecule type" value="Genomic_DNA"/>
</dbReference>
<feature type="chain" id="PRO_5038843965" evidence="1">
    <location>
        <begin position="19"/>
        <end position="405"/>
    </location>
</feature>
<dbReference type="InterPro" id="IPR029475">
    <property type="entry name" value="DUF6807"/>
</dbReference>
<dbReference type="AlphaFoldDB" id="A0A9D2AZ45"/>
<evidence type="ECO:0000313" key="2">
    <source>
        <dbReference type="EMBL" id="HIX54534.1"/>
    </source>
</evidence>
<reference evidence="2" key="1">
    <citation type="journal article" date="2021" name="PeerJ">
        <title>Extensive microbial diversity within the chicken gut microbiome revealed by metagenomics and culture.</title>
        <authorList>
            <person name="Gilroy R."/>
            <person name="Ravi A."/>
            <person name="Getino M."/>
            <person name="Pursley I."/>
            <person name="Horton D.L."/>
            <person name="Alikhan N.F."/>
            <person name="Baker D."/>
            <person name="Gharbi K."/>
            <person name="Hall N."/>
            <person name="Watson M."/>
            <person name="Adriaenssens E.M."/>
            <person name="Foster-Nyarko E."/>
            <person name="Jarju S."/>
            <person name="Secka A."/>
            <person name="Antonio M."/>
            <person name="Oren A."/>
            <person name="Chaudhuri R.R."/>
            <person name="La Ragione R."/>
            <person name="Hildebrand F."/>
            <person name="Pallen M.J."/>
        </authorList>
    </citation>
    <scope>NUCLEOTIDE SEQUENCE</scope>
    <source>
        <strain evidence="2">1719</strain>
    </source>
</reference>
<evidence type="ECO:0000313" key="3">
    <source>
        <dbReference type="Proteomes" id="UP000824156"/>
    </source>
</evidence>
<name>A0A9D2AZ45_9SPHI</name>
<organism evidence="2 3">
    <name type="scientific">Candidatus Sphingobacterium stercoripullorum</name>
    <dbReference type="NCBI Taxonomy" id="2838759"/>
    <lineage>
        <taxon>Bacteria</taxon>
        <taxon>Pseudomonadati</taxon>
        <taxon>Bacteroidota</taxon>
        <taxon>Sphingobacteriia</taxon>
        <taxon>Sphingobacteriales</taxon>
        <taxon>Sphingobacteriaceae</taxon>
        <taxon>Sphingobacterium</taxon>
    </lineage>
</organism>
<reference evidence="2" key="2">
    <citation type="submission" date="2021-04" db="EMBL/GenBank/DDBJ databases">
        <authorList>
            <person name="Gilroy R."/>
        </authorList>
    </citation>
    <scope>NUCLEOTIDE SEQUENCE</scope>
    <source>
        <strain evidence="2">1719</strain>
    </source>
</reference>
<keyword evidence="1" id="KW-0732">Signal</keyword>
<accession>A0A9D2AZ45</accession>
<protein>
    <submittedName>
        <fullName evidence="2">PmoA family protein</fullName>
    </submittedName>
</protein>
<gene>
    <name evidence="2" type="ORF">H9853_05870</name>
</gene>
<dbReference type="Pfam" id="PF14100">
    <property type="entry name" value="DUF6807"/>
    <property type="match status" value="1"/>
</dbReference>
<feature type="signal peptide" evidence="1">
    <location>
        <begin position="1"/>
        <end position="18"/>
    </location>
</feature>
<evidence type="ECO:0000256" key="1">
    <source>
        <dbReference type="SAM" id="SignalP"/>
    </source>
</evidence>
<proteinExistence type="predicted"/>
<dbReference type="Proteomes" id="UP000824156">
    <property type="component" value="Unassembled WGS sequence"/>
</dbReference>